<dbReference type="InterPro" id="IPR051202">
    <property type="entry name" value="Peptidase_C40"/>
</dbReference>
<dbReference type="EMBL" id="CP001791">
    <property type="protein sequence ID" value="ADI00563.1"/>
    <property type="molecule type" value="Genomic_DNA"/>
</dbReference>
<keyword evidence="9" id="KW-1185">Reference proteome</keyword>
<feature type="signal peptide" evidence="6">
    <location>
        <begin position="1"/>
        <end position="30"/>
    </location>
</feature>
<dbReference type="InterPro" id="IPR036366">
    <property type="entry name" value="PGBDSf"/>
</dbReference>
<keyword evidence="4" id="KW-0788">Thiol protease</keyword>
<reference evidence="8" key="1">
    <citation type="submission" date="2009-10" db="EMBL/GenBank/DDBJ databases">
        <title>Complete sequence of Bacillus selenitireducens MLS10.</title>
        <authorList>
            <consortium name="US DOE Joint Genome Institute"/>
            <person name="Lucas S."/>
            <person name="Copeland A."/>
            <person name="Lapidus A."/>
            <person name="Glavina del Rio T."/>
            <person name="Dalin E."/>
            <person name="Tice H."/>
            <person name="Bruce D."/>
            <person name="Goodwin L."/>
            <person name="Pitluck S."/>
            <person name="Sims D."/>
            <person name="Brettin T."/>
            <person name="Detter J.C."/>
            <person name="Han C."/>
            <person name="Larimer F."/>
            <person name="Land M."/>
            <person name="Hauser L."/>
            <person name="Kyrpides N."/>
            <person name="Ovchinnikova G."/>
            <person name="Stolz J."/>
        </authorList>
    </citation>
    <scope>NUCLEOTIDE SEQUENCE [LARGE SCALE GENOMIC DNA]</scope>
    <source>
        <strain evidence="8">MLS10</strain>
    </source>
</reference>
<comment type="similarity">
    <text evidence="1">Belongs to the peptidase C40 family.</text>
</comment>
<evidence type="ECO:0000256" key="4">
    <source>
        <dbReference type="ARBA" id="ARBA00022807"/>
    </source>
</evidence>
<protein>
    <submittedName>
        <fullName evidence="8">NLP/P60 protein</fullName>
    </submittedName>
</protein>
<dbReference type="AlphaFoldDB" id="D6Y0J5"/>
<dbReference type="Gene3D" id="3.90.1720.10">
    <property type="entry name" value="endopeptidase domain like (from Nostoc punctiforme)"/>
    <property type="match status" value="1"/>
</dbReference>
<dbReference type="InterPro" id="IPR002477">
    <property type="entry name" value="Peptidoglycan-bd-like"/>
</dbReference>
<feature type="chain" id="PRO_5003091064" evidence="6">
    <location>
        <begin position="31"/>
        <end position="507"/>
    </location>
</feature>
<feature type="domain" description="NlpC/P60" evidence="7">
    <location>
        <begin position="388"/>
        <end position="507"/>
    </location>
</feature>
<proteinExistence type="inferred from homology"/>
<organism evidence="8 9">
    <name type="scientific">Bacillus selenitireducens (strain ATCC 700615 / DSM 15326 / MLS10)</name>
    <dbReference type="NCBI Taxonomy" id="439292"/>
    <lineage>
        <taxon>Bacteria</taxon>
        <taxon>Bacillati</taxon>
        <taxon>Bacillota</taxon>
        <taxon>Bacilli</taxon>
        <taxon>Bacillales</taxon>
        <taxon>Bacillaceae</taxon>
        <taxon>Salisediminibacterium</taxon>
    </lineage>
</organism>
<dbReference type="PROSITE" id="PS51935">
    <property type="entry name" value="NLPC_P60"/>
    <property type="match status" value="1"/>
</dbReference>
<feature type="region of interest" description="Disordered" evidence="5">
    <location>
        <begin position="101"/>
        <end position="128"/>
    </location>
</feature>
<dbReference type="eggNOG" id="COG3409">
    <property type="taxonomic scope" value="Bacteria"/>
</dbReference>
<feature type="region of interest" description="Disordered" evidence="5">
    <location>
        <begin position="204"/>
        <end position="238"/>
    </location>
</feature>
<evidence type="ECO:0000256" key="3">
    <source>
        <dbReference type="ARBA" id="ARBA00022801"/>
    </source>
</evidence>
<accession>D6Y0J5</accession>
<dbReference type="Pfam" id="PF01471">
    <property type="entry name" value="PG_binding_1"/>
    <property type="match status" value="4"/>
</dbReference>
<dbReference type="STRING" id="439292.Bsel_3081"/>
<dbReference type="KEGG" id="bse:Bsel_3081"/>
<dbReference type="HOGENOM" id="CLU_029772_0_0_9"/>
<evidence type="ECO:0000313" key="8">
    <source>
        <dbReference type="EMBL" id="ADI00563.1"/>
    </source>
</evidence>
<evidence type="ECO:0000256" key="1">
    <source>
        <dbReference type="ARBA" id="ARBA00007074"/>
    </source>
</evidence>
<dbReference type="InterPro" id="IPR036365">
    <property type="entry name" value="PGBD-like_sf"/>
</dbReference>
<evidence type="ECO:0000313" key="9">
    <source>
        <dbReference type="Proteomes" id="UP000000271"/>
    </source>
</evidence>
<dbReference type="PANTHER" id="PTHR47053:SF1">
    <property type="entry name" value="MUREIN DD-ENDOPEPTIDASE MEPH-RELATED"/>
    <property type="match status" value="1"/>
</dbReference>
<keyword evidence="6" id="KW-0732">Signal</keyword>
<dbReference type="Gene3D" id="1.10.101.10">
    <property type="entry name" value="PGBD-like superfamily/PGBD"/>
    <property type="match status" value="4"/>
</dbReference>
<gene>
    <name evidence="8" type="ordered locus">Bsel_3081</name>
</gene>
<dbReference type="InterPro" id="IPR038765">
    <property type="entry name" value="Papain-like_cys_pep_sf"/>
</dbReference>
<dbReference type="SUPFAM" id="SSF54001">
    <property type="entry name" value="Cysteine proteinases"/>
    <property type="match status" value="1"/>
</dbReference>
<evidence type="ECO:0000256" key="2">
    <source>
        <dbReference type="ARBA" id="ARBA00022670"/>
    </source>
</evidence>
<feature type="compositionally biased region" description="Low complexity" evidence="5">
    <location>
        <begin position="101"/>
        <end position="127"/>
    </location>
</feature>
<name>D6Y0J5_BACIE</name>
<evidence type="ECO:0000256" key="6">
    <source>
        <dbReference type="SAM" id="SignalP"/>
    </source>
</evidence>
<sequence>MSKTGHVLPFTATVTAAAGIVLFAPSAVEASFGQQTLRQGMDHPDVVELQTMLKDKGYFTYHTATGYFGTITEEAVRKFQREANIQVDGVVGPETYRQLLSTSAPAAPAPSQSVSDSGSASDSSFSSTRVVNRVDSSRLLREGVRGQDVEALQLALKQKGFLNIERATGYFGTVTAKGVRDFQQARGLKVDGIAGPQTIGRLNAELNATGGSGNSTETKEPSPPASSSTDTLREGMSGDSVRALQTRLKDLGHYHHRVTGIFGPLTKSAVISFQRNEGLTADGIAGARTLKAMQQASAAPAPTGFLLKEGDTGSNVRELQERLKATGHYKHNVTGTFGPITKEAVRSFQSQWSLVNDGIVTASVWEKVEEVSSVYMGNAPGGQSSAGSFEVLNVIADAANFIGVPYLWGGTTPAGFDCSGFIQYVFNQNGVQLPRTVAQQWNSMTAVSQPRPGDVVFFETYKSGPSHNGIYIGNNQFIHAGSSTGIIVADLTSGYWSQRYLGAKRVR</sequence>
<dbReference type="Pfam" id="PF00877">
    <property type="entry name" value="NLPC_P60"/>
    <property type="match status" value="1"/>
</dbReference>
<dbReference type="SUPFAM" id="SSF47090">
    <property type="entry name" value="PGBD-like"/>
    <property type="match status" value="4"/>
</dbReference>
<dbReference type="RefSeq" id="WP_013173967.1">
    <property type="nucleotide sequence ID" value="NC_014219.1"/>
</dbReference>
<dbReference type="GO" id="GO:0008234">
    <property type="term" value="F:cysteine-type peptidase activity"/>
    <property type="evidence" value="ECO:0007669"/>
    <property type="project" value="UniProtKB-KW"/>
</dbReference>
<dbReference type="PANTHER" id="PTHR47053">
    <property type="entry name" value="MUREIN DD-ENDOPEPTIDASE MEPH-RELATED"/>
    <property type="match status" value="1"/>
</dbReference>
<keyword evidence="2" id="KW-0645">Protease</keyword>
<dbReference type="eggNOG" id="COG0791">
    <property type="taxonomic scope" value="Bacteria"/>
</dbReference>
<dbReference type="Proteomes" id="UP000000271">
    <property type="component" value="Chromosome"/>
</dbReference>
<dbReference type="GO" id="GO:0006508">
    <property type="term" value="P:proteolysis"/>
    <property type="evidence" value="ECO:0007669"/>
    <property type="project" value="UniProtKB-KW"/>
</dbReference>
<dbReference type="OrthoDB" id="9813368at2"/>
<keyword evidence="3" id="KW-0378">Hydrolase</keyword>
<dbReference type="InterPro" id="IPR000064">
    <property type="entry name" value="NLP_P60_dom"/>
</dbReference>
<evidence type="ECO:0000256" key="5">
    <source>
        <dbReference type="SAM" id="MobiDB-lite"/>
    </source>
</evidence>
<evidence type="ECO:0000259" key="7">
    <source>
        <dbReference type="PROSITE" id="PS51935"/>
    </source>
</evidence>